<reference evidence="5 6" key="1">
    <citation type="submission" date="2019-09" db="EMBL/GenBank/DDBJ databases">
        <title>Bird 10,000 Genomes (B10K) Project - Family phase.</title>
        <authorList>
            <person name="Zhang G."/>
        </authorList>
    </citation>
    <scope>NUCLEOTIDE SEQUENCE [LARGE SCALE GENOMIC DNA]</scope>
    <source>
        <strain evidence="5">B10K-DU-002-25</strain>
        <tissue evidence="5">Muscle</tissue>
    </source>
</reference>
<protein>
    <submittedName>
        <fullName evidence="5">CFA70 protein</fullName>
    </submittedName>
</protein>
<feature type="non-terminal residue" evidence="5">
    <location>
        <position position="1090"/>
    </location>
</feature>
<organism evidence="5 6">
    <name type="scientific">Sitta europaea</name>
    <name type="common">Eurasian nuthatch</name>
    <dbReference type="NCBI Taxonomy" id="50251"/>
    <lineage>
        <taxon>Eukaryota</taxon>
        <taxon>Metazoa</taxon>
        <taxon>Chordata</taxon>
        <taxon>Craniata</taxon>
        <taxon>Vertebrata</taxon>
        <taxon>Euteleostomi</taxon>
        <taxon>Archelosauria</taxon>
        <taxon>Archosauria</taxon>
        <taxon>Dinosauria</taxon>
        <taxon>Saurischia</taxon>
        <taxon>Theropoda</taxon>
        <taxon>Coelurosauria</taxon>
        <taxon>Aves</taxon>
        <taxon>Neognathae</taxon>
        <taxon>Neoaves</taxon>
        <taxon>Telluraves</taxon>
        <taxon>Australaves</taxon>
        <taxon>Passeriformes</taxon>
        <taxon>Sittidae</taxon>
        <taxon>Sitta</taxon>
    </lineage>
</organism>
<dbReference type="Gene3D" id="1.25.40.10">
    <property type="entry name" value="Tetratricopeptide repeat domain"/>
    <property type="match status" value="3"/>
</dbReference>
<accession>A0A7L1VPB2</accession>
<sequence length="1090" mass="122122">KTLRSNVLVTFVRVEYNGAVLGDSSRTAVLPDGTAEYDFSTSFECSPDGPNSLDVLVQKPLLLTVLEVEPKEKKKLSKGEKITPLGQAVVDLLPLLQGVRSLKVFAPLYAVPASPSEMLHPEAMGGLEVTVSTKELLLSATQFSSGNLLSITLEAAYSVPEAFTADAQQNCVACLQIPAAGEKELPLLFKNGILKADGRQEPLPRPKHWPLGPILAPGALNIPDSFIVGGPYEDEDGELTKSEDREFRLQAESSRRIVWDTETRCLLDAAAVAVLQKHIAERRHWPVELCRMSMASPGKGKGSKGDKGDEDKQIAFHGVAYVNMVHFLCPGVKQIRGAFRVFNYQDSEVFEKTKIQHSIFRDGRSQLSLAKEGLRNSSGSKAAPSKAQKEEKDSSAMVRARGAHGTLVALISLCQHWLQTARHREQCLSPQQYSEAGTFLVMEIKLDRPLVPKRLREELVRRVKELIPPRPALPPRMEGAQKVVEDYHKRVTSVAVAILREYHKLFGKQLPDQGAMDHETLEEQKRQLNYELNTSGKYFAFKEQLKYSVVKIVREKYLKTTAFETKEELQAFLSELYVYLVDHMHIALNELLSEEDVSPVPPACTTMKQLWLFAREAEANKDFKLASLFYKQRIAQDQCNIQSWLDYGAFCFLYEDATKAQECFQQALCLDPQHIQSLLLCGIVAVKLQHYEDAEIFFEDACCLEPSSIIAWTLSGLFYELQNNYIQAERNFREAEKLLRAQLEEERRILVAAEQEGKKPGSPSTEPGNQQAKQVHPDFQSSTSQDGQPAGESSSLPHVTASCTFLFFLLRCQLLKCPQGSPLAVWDLPPPQPQNKNPTLGLTEAHLLAAPCPAPGPQPRPCTIFMKTVEFLMKVNAVRFVHKALAHELLSLQGGPSCAYHMALAWTYLLQEDFPRCEECLSEAVRIDPLNPNVWAQKGHLCYLQKDFDKAKECYERVISFVEDAADMHFVYLRLGSIYLEEKEYGRAKHIFLLACDNSASCLTWLGVGIASYRLEEMLEAEDALSEANALNNTNPEVWGYLSLICLQGGRQLEAEQCYKYAVKLGLHNDALLREIRAAQRRFGFGDPSL</sequence>
<keyword evidence="1" id="KW-0677">Repeat</keyword>
<dbReference type="GO" id="GO:0031514">
    <property type="term" value="C:motile cilium"/>
    <property type="evidence" value="ECO:0007669"/>
    <property type="project" value="TreeGrafter"/>
</dbReference>
<dbReference type="SUPFAM" id="SSF48452">
    <property type="entry name" value="TPR-like"/>
    <property type="match status" value="2"/>
</dbReference>
<dbReference type="GO" id="GO:0060271">
    <property type="term" value="P:cilium assembly"/>
    <property type="evidence" value="ECO:0007669"/>
    <property type="project" value="TreeGrafter"/>
</dbReference>
<keyword evidence="2 3" id="KW-0802">TPR repeat</keyword>
<keyword evidence="6" id="KW-1185">Reference proteome</keyword>
<evidence type="ECO:0000256" key="2">
    <source>
        <dbReference type="ARBA" id="ARBA00022803"/>
    </source>
</evidence>
<feature type="non-terminal residue" evidence="5">
    <location>
        <position position="1"/>
    </location>
</feature>
<dbReference type="PANTHER" id="PTHR44314">
    <property type="entry name" value="CILIA- AND FLAGELLA-ASSOCIATED PROTEIN 70"/>
    <property type="match status" value="1"/>
</dbReference>
<comment type="caution">
    <text evidence="5">The sequence shown here is derived from an EMBL/GenBank/DDBJ whole genome shotgun (WGS) entry which is preliminary data.</text>
</comment>
<evidence type="ECO:0000256" key="4">
    <source>
        <dbReference type="SAM" id="MobiDB-lite"/>
    </source>
</evidence>
<dbReference type="InterPro" id="IPR011990">
    <property type="entry name" value="TPR-like_helical_dom_sf"/>
</dbReference>
<feature type="repeat" description="TPR" evidence="3">
    <location>
        <begin position="641"/>
        <end position="674"/>
    </location>
</feature>
<feature type="region of interest" description="Disordered" evidence="4">
    <location>
        <begin position="371"/>
        <end position="395"/>
    </location>
</feature>
<proteinExistence type="predicted"/>
<dbReference type="Pfam" id="PF13181">
    <property type="entry name" value="TPR_8"/>
    <property type="match status" value="1"/>
</dbReference>
<dbReference type="EMBL" id="VXBS01010010">
    <property type="protein sequence ID" value="NXO87192.1"/>
    <property type="molecule type" value="Genomic_DNA"/>
</dbReference>
<dbReference type="SMART" id="SM00028">
    <property type="entry name" value="TPR"/>
    <property type="match status" value="7"/>
</dbReference>
<evidence type="ECO:0000256" key="1">
    <source>
        <dbReference type="ARBA" id="ARBA00022737"/>
    </source>
</evidence>
<dbReference type="InterPro" id="IPR019734">
    <property type="entry name" value="TPR_rpt"/>
</dbReference>
<evidence type="ECO:0000313" key="5">
    <source>
        <dbReference type="EMBL" id="NXO87192.1"/>
    </source>
</evidence>
<dbReference type="GO" id="GO:0003341">
    <property type="term" value="P:cilium movement"/>
    <property type="evidence" value="ECO:0007669"/>
    <property type="project" value="TreeGrafter"/>
</dbReference>
<feature type="repeat" description="TPR" evidence="3">
    <location>
        <begin position="932"/>
        <end position="965"/>
    </location>
</feature>
<name>A0A7L1VPB2_SITEU</name>
<feature type="region of interest" description="Disordered" evidence="4">
    <location>
        <begin position="754"/>
        <end position="794"/>
    </location>
</feature>
<evidence type="ECO:0000313" key="6">
    <source>
        <dbReference type="Proteomes" id="UP000583915"/>
    </source>
</evidence>
<feature type="compositionally biased region" description="Polar residues" evidence="4">
    <location>
        <begin position="762"/>
        <end position="794"/>
    </location>
</feature>
<evidence type="ECO:0000256" key="3">
    <source>
        <dbReference type="PROSITE-ProRule" id="PRU00339"/>
    </source>
</evidence>
<dbReference type="PANTHER" id="PTHR44314:SF1">
    <property type="entry name" value="CILIA- AND FLAGELLA-ASSOCIATED PROTEIN 70"/>
    <property type="match status" value="1"/>
</dbReference>
<dbReference type="Proteomes" id="UP000583915">
    <property type="component" value="Unassembled WGS sequence"/>
</dbReference>
<dbReference type="AlphaFoldDB" id="A0A7L1VPB2"/>
<dbReference type="GO" id="GO:0070062">
    <property type="term" value="C:extracellular exosome"/>
    <property type="evidence" value="ECO:0007669"/>
    <property type="project" value="TreeGrafter"/>
</dbReference>
<gene>
    <name evidence="5" type="primary">Cfap70</name>
    <name evidence="5" type="ORF">SITEUR_R11996</name>
</gene>
<dbReference type="InterPro" id="IPR052628">
    <property type="entry name" value="CFAP70"/>
</dbReference>
<dbReference type="PROSITE" id="PS50005">
    <property type="entry name" value="TPR"/>
    <property type="match status" value="2"/>
</dbReference>